<dbReference type="PROSITE" id="PS50949">
    <property type="entry name" value="HTH_GNTR"/>
    <property type="match status" value="1"/>
</dbReference>
<dbReference type="Gene3D" id="1.10.10.10">
    <property type="entry name" value="Winged helix-like DNA-binding domain superfamily/Winged helix DNA-binding domain"/>
    <property type="match status" value="1"/>
</dbReference>
<dbReference type="SUPFAM" id="SSF48008">
    <property type="entry name" value="GntR ligand-binding domain-like"/>
    <property type="match status" value="1"/>
</dbReference>
<dbReference type="PANTHER" id="PTHR43537:SF44">
    <property type="entry name" value="GNTR FAMILY REGULATORY PROTEIN"/>
    <property type="match status" value="1"/>
</dbReference>
<gene>
    <name evidence="6" type="ORF">AB5L97_01855</name>
</gene>
<feature type="domain" description="HTH gntR-type" evidence="5">
    <location>
        <begin position="42"/>
        <end position="109"/>
    </location>
</feature>
<dbReference type="KEGG" id="spue:AB5L97_01855"/>
<dbReference type="SMART" id="SM00345">
    <property type="entry name" value="HTH_GNTR"/>
    <property type="match status" value="1"/>
</dbReference>
<dbReference type="Pfam" id="PF07729">
    <property type="entry name" value="FCD"/>
    <property type="match status" value="1"/>
</dbReference>
<dbReference type="InterPro" id="IPR036388">
    <property type="entry name" value="WH-like_DNA-bd_sf"/>
</dbReference>
<reference evidence="6" key="1">
    <citation type="submission" date="2024-07" db="EMBL/GenBank/DDBJ databases">
        <authorList>
            <person name="fu j."/>
        </authorList>
    </citation>
    <scope>NUCLEOTIDE SEQUENCE</scope>
    <source>
        <strain evidence="6">P10A9</strain>
    </source>
</reference>
<dbReference type="RefSeq" id="WP_369046229.1">
    <property type="nucleotide sequence ID" value="NZ_CP163302.1"/>
</dbReference>
<dbReference type="AlphaFoldDB" id="A0AB39L3G5"/>
<dbReference type="InterPro" id="IPR000524">
    <property type="entry name" value="Tscrpt_reg_HTH_GntR"/>
</dbReference>
<dbReference type="InterPro" id="IPR011711">
    <property type="entry name" value="GntR_C"/>
</dbReference>
<dbReference type="Pfam" id="PF00392">
    <property type="entry name" value="GntR"/>
    <property type="match status" value="1"/>
</dbReference>
<evidence type="ECO:0000313" key="6">
    <source>
        <dbReference type="EMBL" id="XDP45788.1"/>
    </source>
</evidence>
<evidence type="ECO:0000259" key="5">
    <source>
        <dbReference type="PROSITE" id="PS50949"/>
    </source>
</evidence>
<dbReference type="PANTHER" id="PTHR43537">
    <property type="entry name" value="TRANSCRIPTIONAL REGULATOR, GNTR FAMILY"/>
    <property type="match status" value="1"/>
</dbReference>
<evidence type="ECO:0000256" key="1">
    <source>
        <dbReference type="ARBA" id="ARBA00023015"/>
    </source>
</evidence>
<dbReference type="SMART" id="SM00895">
    <property type="entry name" value="FCD"/>
    <property type="match status" value="1"/>
</dbReference>
<evidence type="ECO:0000256" key="2">
    <source>
        <dbReference type="ARBA" id="ARBA00023125"/>
    </source>
</evidence>
<name>A0AB39L3G5_9MICC</name>
<dbReference type="Gene3D" id="1.20.120.530">
    <property type="entry name" value="GntR ligand-binding domain-like"/>
    <property type="match status" value="1"/>
</dbReference>
<dbReference type="InterPro" id="IPR008920">
    <property type="entry name" value="TF_FadR/GntR_C"/>
</dbReference>
<dbReference type="CDD" id="cd07377">
    <property type="entry name" value="WHTH_GntR"/>
    <property type="match status" value="1"/>
</dbReference>
<dbReference type="InterPro" id="IPR036390">
    <property type="entry name" value="WH_DNA-bd_sf"/>
</dbReference>
<protein>
    <submittedName>
        <fullName evidence="6">FadR/GntR family transcriptional regulator</fullName>
    </submittedName>
</protein>
<keyword evidence="3" id="KW-0804">Transcription</keyword>
<dbReference type="GO" id="GO:0003677">
    <property type="term" value="F:DNA binding"/>
    <property type="evidence" value="ECO:0007669"/>
    <property type="project" value="UniProtKB-KW"/>
</dbReference>
<keyword evidence="1" id="KW-0805">Transcription regulation</keyword>
<organism evidence="6">
    <name type="scientific">Sinomonas puerhi</name>
    <dbReference type="NCBI Taxonomy" id="3238584"/>
    <lineage>
        <taxon>Bacteria</taxon>
        <taxon>Bacillati</taxon>
        <taxon>Actinomycetota</taxon>
        <taxon>Actinomycetes</taxon>
        <taxon>Micrococcales</taxon>
        <taxon>Micrococcaceae</taxon>
        <taxon>Sinomonas</taxon>
    </lineage>
</organism>
<keyword evidence="2" id="KW-0238">DNA-binding</keyword>
<dbReference type="EMBL" id="CP163302">
    <property type="protein sequence ID" value="XDP45788.1"/>
    <property type="molecule type" value="Genomic_DNA"/>
</dbReference>
<feature type="region of interest" description="Disordered" evidence="4">
    <location>
        <begin position="1"/>
        <end position="23"/>
    </location>
</feature>
<dbReference type="GO" id="GO:0003700">
    <property type="term" value="F:DNA-binding transcription factor activity"/>
    <property type="evidence" value="ECO:0007669"/>
    <property type="project" value="InterPro"/>
</dbReference>
<dbReference type="SUPFAM" id="SSF46785">
    <property type="entry name" value="Winged helix' DNA-binding domain"/>
    <property type="match status" value="1"/>
</dbReference>
<evidence type="ECO:0000256" key="4">
    <source>
        <dbReference type="SAM" id="MobiDB-lite"/>
    </source>
</evidence>
<sequence>MGHAPELQEDTTHDGGDPPSASVVPAAALAPAAAEPTVGGASRRHSEILETLGGQICSGELPPSCVLNTDELEARFAVSRTLVREVLRVLATMGLVEARRRVGTVVLPESRWDAFNPQVIRWKLASPARLTQLRELTELRNAVEPLAAMLAAERADTAERAEIVRLAAAMWAAGKTGRQQEFLALDIEFHHAVLAGSRNQMIATLHQITQEVLAGRVQYGLMPQLPDHAALEWHMEVAVAIQHGDGRAARAAMEKIVEQSFVEMAHMWDAPGAAPGTP</sequence>
<evidence type="ECO:0000256" key="3">
    <source>
        <dbReference type="ARBA" id="ARBA00023163"/>
    </source>
</evidence>
<proteinExistence type="predicted"/>
<accession>A0AB39L3G5</accession>